<dbReference type="EMBL" id="FRAG01000064">
    <property type="protein sequence ID" value="SHK45658.1"/>
    <property type="molecule type" value="Genomic_DNA"/>
</dbReference>
<evidence type="ECO:0000313" key="3">
    <source>
        <dbReference type="Proteomes" id="UP000184465"/>
    </source>
</evidence>
<keyword evidence="3" id="KW-1185">Reference proteome</keyword>
<keyword evidence="1" id="KW-1133">Transmembrane helix</keyword>
<dbReference type="Proteomes" id="UP000184465">
    <property type="component" value="Unassembled WGS sequence"/>
</dbReference>
<gene>
    <name evidence="2" type="ORF">SAMN02745912_03356</name>
</gene>
<dbReference type="AlphaFoldDB" id="A0A1M6SM47"/>
<protein>
    <submittedName>
        <fullName evidence="2">Uncharacterized protein</fullName>
    </submittedName>
</protein>
<evidence type="ECO:0000256" key="1">
    <source>
        <dbReference type="SAM" id="Phobius"/>
    </source>
</evidence>
<name>A0A1M6SM47_PARC5</name>
<proteinExistence type="predicted"/>
<feature type="transmembrane region" description="Helical" evidence="1">
    <location>
        <begin position="13"/>
        <end position="33"/>
    </location>
</feature>
<keyword evidence="1" id="KW-0812">Transmembrane</keyword>
<keyword evidence="1" id="KW-0472">Membrane</keyword>
<accession>A0A1M6SM47</accession>
<evidence type="ECO:0000313" key="2">
    <source>
        <dbReference type="EMBL" id="SHK45658.1"/>
    </source>
</evidence>
<sequence>MFHLSDDIIRGEITMLIAIIYSLIITIFIGFIIESFKLSFTLRKVEIINLKMKRIISRTLMDKKYFDIFLINNLRQIFNEEFLNTKVVDKYELYKVDDSKIKVKYFKGDVMEELEILAGEGQIQLIEINKEVME</sequence>
<reference evidence="2 3" key="1">
    <citation type="submission" date="2016-11" db="EMBL/GenBank/DDBJ databases">
        <authorList>
            <person name="Jaros S."/>
            <person name="Januszkiewicz K."/>
            <person name="Wedrychowicz H."/>
        </authorList>
    </citation>
    <scope>NUCLEOTIDE SEQUENCE [LARGE SCALE GENOMIC DNA]</scope>
    <source>
        <strain evidence="2 3">DSM 15212</strain>
    </source>
</reference>
<organism evidence="2 3">
    <name type="scientific">Paramaledivibacter caminithermalis (strain DSM 15212 / CIP 107654 / DViRD3)</name>
    <name type="common">Clostridium caminithermale</name>
    <dbReference type="NCBI Taxonomy" id="1121301"/>
    <lineage>
        <taxon>Bacteria</taxon>
        <taxon>Bacillati</taxon>
        <taxon>Bacillota</taxon>
        <taxon>Clostridia</taxon>
        <taxon>Peptostreptococcales</taxon>
        <taxon>Caminicellaceae</taxon>
        <taxon>Paramaledivibacter</taxon>
    </lineage>
</organism>